<keyword evidence="6" id="KW-1185">Reference proteome</keyword>
<evidence type="ECO:0000259" key="3">
    <source>
        <dbReference type="Pfam" id="PF07727"/>
    </source>
</evidence>
<dbReference type="GO" id="GO:0016787">
    <property type="term" value="F:hydrolase activity"/>
    <property type="evidence" value="ECO:0007669"/>
    <property type="project" value="UniProtKB-KW"/>
</dbReference>
<keyword evidence="1" id="KW-0479">Metal-binding</keyword>
<evidence type="ECO:0000256" key="2">
    <source>
        <dbReference type="ARBA" id="ARBA00022801"/>
    </source>
</evidence>
<dbReference type="InterPro" id="IPR012337">
    <property type="entry name" value="RNaseH-like_sf"/>
</dbReference>
<dbReference type="Gene3D" id="3.30.420.10">
    <property type="entry name" value="Ribonuclease H-like superfamily/Ribonuclease H"/>
    <property type="match status" value="1"/>
</dbReference>
<reference evidence="5 6" key="1">
    <citation type="submission" date="2018-08" db="EMBL/GenBank/DDBJ databases">
        <title>Genomic investigation of the strawberry pathogen Phytophthora fragariae indicates pathogenicity is determined by transcriptional variation in three key races.</title>
        <authorList>
            <person name="Adams T.M."/>
            <person name="Armitage A.D."/>
            <person name="Sobczyk M.K."/>
            <person name="Bates H.J."/>
            <person name="Dunwell J.M."/>
            <person name="Nellist C.F."/>
            <person name="Harrison R.J."/>
        </authorList>
    </citation>
    <scope>NUCLEOTIDE SEQUENCE [LARGE SCALE GENOMIC DNA]</scope>
    <source>
        <strain evidence="5 6">SCRP333</strain>
    </source>
</reference>
<proteinExistence type="predicted"/>
<feature type="domain" description="Reverse transcriptase Ty1/copia-type" evidence="3">
    <location>
        <begin position="203"/>
        <end position="312"/>
    </location>
</feature>
<dbReference type="AlphaFoldDB" id="A0A6A4E3S4"/>
<dbReference type="InterPro" id="IPR013103">
    <property type="entry name" value="RVT_2"/>
</dbReference>
<evidence type="ECO:0000256" key="1">
    <source>
        <dbReference type="ARBA" id="ARBA00022723"/>
    </source>
</evidence>
<gene>
    <name evidence="5" type="ORF">PR003_g18897</name>
</gene>
<dbReference type="Pfam" id="PF25597">
    <property type="entry name" value="SH3_retrovirus"/>
    <property type="match status" value="1"/>
</dbReference>
<accession>A0A6A4E3S4</accession>
<dbReference type="EMBL" id="QXFT01001550">
    <property type="protein sequence ID" value="KAE9315784.1"/>
    <property type="molecule type" value="Genomic_DNA"/>
</dbReference>
<evidence type="ECO:0000313" key="5">
    <source>
        <dbReference type="EMBL" id="KAE9315784.1"/>
    </source>
</evidence>
<dbReference type="SUPFAM" id="SSF53098">
    <property type="entry name" value="Ribonuclease H-like"/>
    <property type="match status" value="1"/>
</dbReference>
<protein>
    <submittedName>
        <fullName evidence="5">Uncharacterized protein</fullName>
    </submittedName>
</protein>
<dbReference type="InterPro" id="IPR036397">
    <property type="entry name" value="RNaseH_sf"/>
</dbReference>
<sequence>MPLDTRNGKAECMHRTIMNMARCMIFACELPLRFWGDAVQYAAYILNRAPTNSNPWRASPLRLLTGKSPQLGEIVVFGSPCTVYRDPRNKNFAQRAHPAMIVGVGEETKGYRVYLPKDRVVITTQHVKNIEMLDKEQNPQVQRFYLQGDEVPESEVQAPEPARDFVNSVTENDRKSYQEAMRSKLKDMWLAAMAKELLALEDNGVWRVVRKPKGAHALHTKWVYKSKMDAEAIERLKARLVACGDEQEFGVDYSVTVSAVIEMSRVKLIFVLARKWLVPAKHGDVPNTYANADKEAELDIFLRLPHGMVILEDVRKRLGVTNDS</sequence>
<comment type="caution">
    <text evidence="5">The sequence shown here is derived from an EMBL/GenBank/DDBJ whole genome shotgun (WGS) entry which is preliminary data.</text>
</comment>
<dbReference type="InterPro" id="IPR057670">
    <property type="entry name" value="SH3_retrovirus"/>
</dbReference>
<evidence type="ECO:0000259" key="4">
    <source>
        <dbReference type="Pfam" id="PF25597"/>
    </source>
</evidence>
<evidence type="ECO:0000313" key="6">
    <source>
        <dbReference type="Proteomes" id="UP000434957"/>
    </source>
</evidence>
<dbReference type="PANTHER" id="PTHR42648">
    <property type="entry name" value="TRANSPOSASE, PUTATIVE-RELATED"/>
    <property type="match status" value="1"/>
</dbReference>
<dbReference type="GO" id="GO:0003676">
    <property type="term" value="F:nucleic acid binding"/>
    <property type="evidence" value="ECO:0007669"/>
    <property type="project" value="InterPro"/>
</dbReference>
<feature type="domain" description="Retroviral polymerase SH3-like" evidence="4">
    <location>
        <begin position="80"/>
        <end position="134"/>
    </location>
</feature>
<dbReference type="Proteomes" id="UP000434957">
    <property type="component" value="Unassembled WGS sequence"/>
</dbReference>
<dbReference type="InterPro" id="IPR039537">
    <property type="entry name" value="Retrotran_Ty1/copia-like"/>
</dbReference>
<keyword evidence="2" id="KW-0378">Hydrolase</keyword>
<dbReference type="Pfam" id="PF07727">
    <property type="entry name" value="RVT_2"/>
    <property type="match status" value="1"/>
</dbReference>
<dbReference type="PANTHER" id="PTHR42648:SF28">
    <property type="entry name" value="TRANSPOSON-ENCODED PROTEIN WITH RIBONUCLEASE H-LIKE AND RETROVIRUS ZINC FINGER-LIKE DOMAINS"/>
    <property type="match status" value="1"/>
</dbReference>
<dbReference type="GO" id="GO:0046872">
    <property type="term" value="F:metal ion binding"/>
    <property type="evidence" value="ECO:0007669"/>
    <property type="project" value="UniProtKB-KW"/>
</dbReference>
<organism evidence="5 6">
    <name type="scientific">Phytophthora rubi</name>
    <dbReference type="NCBI Taxonomy" id="129364"/>
    <lineage>
        <taxon>Eukaryota</taxon>
        <taxon>Sar</taxon>
        <taxon>Stramenopiles</taxon>
        <taxon>Oomycota</taxon>
        <taxon>Peronosporomycetes</taxon>
        <taxon>Peronosporales</taxon>
        <taxon>Peronosporaceae</taxon>
        <taxon>Phytophthora</taxon>
    </lineage>
</organism>
<name>A0A6A4E3S4_9STRA</name>